<gene>
    <name evidence="13" type="primary">SNX10</name>
    <name evidence="13" type="ORF">L345_10443</name>
</gene>
<dbReference type="GO" id="GO:0016050">
    <property type="term" value="P:vesicle organization"/>
    <property type="evidence" value="ECO:0007669"/>
    <property type="project" value="TreeGrafter"/>
</dbReference>
<dbReference type="SUPFAM" id="SSF64268">
    <property type="entry name" value="PX domain"/>
    <property type="match status" value="1"/>
</dbReference>
<evidence type="ECO:0000313" key="13">
    <source>
        <dbReference type="EMBL" id="ETE63791.1"/>
    </source>
</evidence>
<dbReference type="InterPro" id="IPR036871">
    <property type="entry name" value="PX_dom_sf"/>
</dbReference>
<keyword evidence="8" id="KW-0446">Lipid-binding</keyword>
<keyword evidence="14" id="KW-1185">Reference proteome</keyword>
<dbReference type="PANTHER" id="PTHR46209">
    <property type="entry name" value="PX DOMAIN-CONTAINING PROTEIN"/>
    <property type="match status" value="1"/>
</dbReference>
<accession>V8NP96</accession>
<feature type="non-terminal residue" evidence="13">
    <location>
        <position position="1"/>
    </location>
</feature>
<keyword evidence="7" id="KW-0653">Protein transport</keyword>
<comment type="subcellular location">
    <subcellularLocation>
        <location evidence="2">Cytoplasm</location>
    </subcellularLocation>
    <subcellularLocation>
        <location evidence="10">Endomembrane system</location>
        <topology evidence="10">Peripheral membrane protein</topology>
        <orientation evidence="10">Cytoplasmic side</orientation>
    </subcellularLocation>
    <subcellularLocation>
        <location evidence="1">Endosome</location>
    </subcellularLocation>
</comment>
<dbReference type="FunFam" id="3.30.1520.10:FF:000012">
    <property type="entry name" value="Sorting nexin 10"/>
    <property type="match status" value="1"/>
</dbReference>
<evidence type="ECO:0000256" key="9">
    <source>
        <dbReference type="ARBA" id="ARBA00023136"/>
    </source>
</evidence>
<dbReference type="OrthoDB" id="5227681at2759"/>
<dbReference type="Gene3D" id="3.30.1520.10">
    <property type="entry name" value="Phox-like domain"/>
    <property type="match status" value="1"/>
</dbReference>
<dbReference type="GO" id="GO:0005768">
    <property type="term" value="C:endosome"/>
    <property type="evidence" value="ECO:0007669"/>
    <property type="project" value="UniProtKB-SubCell"/>
</dbReference>
<dbReference type="AlphaFoldDB" id="V8NP96"/>
<evidence type="ECO:0000256" key="8">
    <source>
        <dbReference type="ARBA" id="ARBA00023121"/>
    </source>
</evidence>
<evidence type="ECO:0000256" key="4">
    <source>
        <dbReference type="ARBA" id="ARBA00022448"/>
    </source>
</evidence>
<dbReference type="PANTHER" id="PTHR46209:SF2">
    <property type="entry name" value="SORTING NEXIN-10"/>
    <property type="match status" value="1"/>
</dbReference>
<evidence type="ECO:0000259" key="12">
    <source>
        <dbReference type="PROSITE" id="PS50195"/>
    </source>
</evidence>
<proteinExistence type="inferred from homology"/>
<feature type="region of interest" description="Disordered" evidence="11">
    <location>
        <begin position="251"/>
        <end position="292"/>
    </location>
</feature>
<evidence type="ECO:0000256" key="11">
    <source>
        <dbReference type="SAM" id="MobiDB-lite"/>
    </source>
</evidence>
<dbReference type="InterPro" id="IPR001683">
    <property type="entry name" value="PX_dom"/>
</dbReference>
<dbReference type="SMART" id="SM00312">
    <property type="entry name" value="PX"/>
    <property type="match status" value="1"/>
</dbReference>
<evidence type="ECO:0000256" key="6">
    <source>
        <dbReference type="ARBA" id="ARBA00022753"/>
    </source>
</evidence>
<reference evidence="13 14" key="1">
    <citation type="journal article" date="2013" name="Proc. Natl. Acad. Sci. U.S.A.">
        <title>The king cobra genome reveals dynamic gene evolution and adaptation in the snake venom system.</title>
        <authorList>
            <person name="Vonk F.J."/>
            <person name="Casewell N.R."/>
            <person name="Henkel C.V."/>
            <person name="Heimberg A.M."/>
            <person name="Jansen H.J."/>
            <person name="McCleary R.J."/>
            <person name="Kerkkamp H.M."/>
            <person name="Vos R.A."/>
            <person name="Guerreiro I."/>
            <person name="Calvete J.J."/>
            <person name="Wuster W."/>
            <person name="Woods A.E."/>
            <person name="Logan J.M."/>
            <person name="Harrison R.A."/>
            <person name="Castoe T.A."/>
            <person name="de Koning A.P."/>
            <person name="Pollock D.D."/>
            <person name="Yandell M."/>
            <person name="Calderon D."/>
            <person name="Renjifo C."/>
            <person name="Currier R.B."/>
            <person name="Salgado D."/>
            <person name="Pla D."/>
            <person name="Sanz L."/>
            <person name="Hyder A.S."/>
            <person name="Ribeiro J.M."/>
            <person name="Arntzen J.W."/>
            <person name="van den Thillart G.E."/>
            <person name="Boetzer M."/>
            <person name="Pirovano W."/>
            <person name="Dirks R.P."/>
            <person name="Spaink H.P."/>
            <person name="Duboule D."/>
            <person name="McGlinn E."/>
            <person name="Kini R.M."/>
            <person name="Richardson M.K."/>
        </authorList>
    </citation>
    <scope>NUCLEOTIDE SEQUENCE</scope>
    <source>
        <tissue evidence="13">Blood</tissue>
    </source>
</reference>
<evidence type="ECO:0000256" key="5">
    <source>
        <dbReference type="ARBA" id="ARBA00022490"/>
    </source>
</evidence>
<keyword evidence="9" id="KW-0472">Membrane</keyword>
<comment type="caution">
    <text evidence="13">The sequence shown here is derived from an EMBL/GenBank/DDBJ whole genome shotgun (WGS) entry which is preliminary data.</text>
</comment>
<evidence type="ECO:0000313" key="14">
    <source>
        <dbReference type="Proteomes" id="UP000018936"/>
    </source>
</evidence>
<protein>
    <submittedName>
        <fullName evidence="13">Sorting nexin-10</fullName>
    </submittedName>
</protein>
<sequence>MTKPRQPRLLPVITWLQTPHTRLDLVSCCCICWLCGGARGARDSCWLLLFVRSLRFCGAAVARIVQPSEIIKNKQELKSNITKIDLDTALKMTPKHEKQEFVTVLVRDPKLQKEDFWHSYIDYEIFIHTNSMCFTRKTSCVRRRFREFVWLRQKLQSNAVLIQLPDLPSKTPFFNSNNSQHVDQRRQGLQEFLQKVLQNPVLLSDSRLHLFVQTQLSPEDIEACVSGNTKYSVAEAIHDFACLKRRFPVEHEEKKKENYADSDSESSSCGLEHSGDDSNSHRHKASRAPEEP</sequence>
<name>V8NP96_OPHHA</name>
<keyword evidence="5" id="KW-0963">Cytoplasm</keyword>
<dbReference type="Pfam" id="PF00787">
    <property type="entry name" value="PX"/>
    <property type="match status" value="1"/>
</dbReference>
<evidence type="ECO:0000256" key="10">
    <source>
        <dbReference type="ARBA" id="ARBA00029433"/>
    </source>
</evidence>
<evidence type="ECO:0000256" key="2">
    <source>
        <dbReference type="ARBA" id="ARBA00004496"/>
    </source>
</evidence>
<keyword evidence="4" id="KW-0813">Transport</keyword>
<dbReference type="GO" id="GO:1901981">
    <property type="term" value="F:phosphatidylinositol phosphate binding"/>
    <property type="evidence" value="ECO:0007669"/>
    <property type="project" value="TreeGrafter"/>
</dbReference>
<organism evidence="13 14">
    <name type="scientific">Ophiophagus hannah</name>
    <name type="common">King cobra</name>
    <name type="synonym">Naja hannah</name>
    <dbReference type="NCBI Taxonomy" id="8665"/>
    <lineage>
        <taxon>Eukaryota</taxon>
        <taxon>Metazoa</taxon>
        <taxon>Chordata</taxon>
        <taxon>Craniata</taxon>
        <taxon>Vertebrata</taxon>
        <taxon>Euteleostomi</taxon>
        <taxon>Lepidosauria</taxon>
        <taxon>Squamata</taxon>
        <taxon>Bifurcata</taxon>
        <taxon>Unidentata</taxon>
        <taxon>Episquamata</taxon>
        <taxon>Toxicofera</taxon>
        <taxon>Serpentes</taxon>
        <taxon>Colubroidea</taxon>
        <taxon>Elapidae</taxon>
        <taxon>Elapinae</taxon>
        <taxon>Ophiophagus</taxon>
    </lineage>
</organism>
<evidence type="ECO:0000256" key="1">
    <source>
        <dbReference type="ARBA" id="ARBA00004177"/>
    </source>
</evidence>
<evidence type="ECO:0000256" key="3">
    <source>
        <dbReference type="ARBA" id="ARBA00010883"/>
    </source>
</evidence>
<dbReference type="GO" id="GO:0060271">
    <property type="term" value="P:cilium assembly"/>
    <property type="evidence" value="ECO:0007669"/>
    <property type="project" value="TreeGrafter"/>
</dbReference>
<comment type="similarity">
    <text evidence="3">Belongs to the sorting nexin family.</text>
</comment>
<dbReference type="EMBL" id="AZIM01002564">
    <property type="protein sequence ID" value="ETE63791.1"/>
    <property type="molecule type" value="Genomic_DNA"/>
</dbReference>
<dbReference type="Proteomes" id="UP000018936">
    <property type="component" value="Unassembled WGS sequence"/>
</dbReference>
<dbReference type="PROSITE" id="PS50195">
    <property type="entry name" value="PX"/>
    <property type="match status" value="1"/>
</dbReference>
<dbReference type="GO" id="GO:0006886">
    <property type="term" value="P:intracellular protein transport"/>
    <property type="evidence" value="ECO:0007669"/>
    <property type="project" value="InterPro"/>
</dbReference>
<evidence type="ECO:0000256" key="7">
    <source>
        <dbReference type="ARBA" id="ARBA00022927"/>
    </source>
</evidence>
<feature type="domain" description="PX" evidence="12">
    <location>
        <begin position="101"/>
        <end position="218"/>
    </location>
</feature>
<dbReference type="CDD" id="cd06898">
    <property type="entry name" value="PX_SNX10"/>
    <property type="match status" value="1"/>
</dbReference>
<keyword evidence="6" id="KW-0967">Endosome</keyword>
<dbReference type="InterPro" id="IPR043544">
    <property type="entry name" value="SNX10/11"/>
</dbReference>